<gene>
    <name evidence="2" type="ORF">H9702_07005</name>
</gene>
<comment type="caution">
    <text evidence="2">The sequence shown here is derived from an EMBL/GenBank/DDBJ whole genome shotgun (WGS) entry which is preliminary data.</text>
</comment>
<keyword evidence="1" id="KW-0732">Signal</keyword>
<dbReference type="AlphaFoldDB" id="A0A9D2NTV5"/>
<protein>
    <submittedName>
        <fullName evidence="2">Uncharacterized protein</fullName>
    </submittedName>
</protein>
<dbReference type="Proteomes" id="UP000823896">
    <property type="component" value="Unassembled WGS sequence"/>
</dbReference>
<evidence type="ECO:0000313" key="3">
    <source>
        <dbReference type="Proteomes" id="UP000823896"/>
    </source>
</evidence>
<organism evidence="2 3">
    <name type="scientific">Candidatus Merdibacter merdavium</name>
    <dbReference type="NCBI Taxonomy" id="2838692"/>
    <lineage>
        <taxon>Bacteria</taxon>
        <taxon>Bacillati</taxon>
        <taxon>Bacillota</taxon>
        <taxon>Erysipelotrichia</taxon>
        <taxon>Erysipelotrichales</taxon>
        <taxon>Erysipelotrichaceae</taxon>
        <taxon>Merdibacter</taxon>
    </lineage>
</organism>
<reference evidence="2" key="2">
    <citation type="submission" date="2021-04" db="EMBL/GenBank/DDBJ databases">
        <authorList>
            <person name="Gilroy R."/>
        </authorList>
    </citation>
    <scope>NUCLEOTIDE SEQUENCE</scope>
    <source>
        <strain evidence="2">CHK187-11901</strain>
    </source>
</reference>
<sequence>MKVIWIILMVLSASISASMRGFEAVGPPLTDEQDGVSVTQEVIPQDDGTLCVRLKVDMEEDIAALQQQAAQADLSQVQLLDPTVVRQRESMHRAASGLWQLHIPMSESAHVIAADTALQISKEKDEICFDVSPWMRGERPLPAQAEYRIDLRRDTAYLSREGYLFQMQSRFAYVSSLQETLPIVKRMVISAPKVRLAQS</sequence>
<dbReference type="EMBL" id="DWWM01000044">
    <property type="protein sequence ID" value="HJC36864.1"/>
    <property type="molecule type" value="Genomic_DNA"/>
</dbReference>
<proteinExistence type="predicted"/>
<accession>A0A9D2NTV5</accession>
<evidence type="ECO:0000313" key="2">
    <source>
        <dbReference type="EMBL" id="HJC36864.1"/>
    </source>
</evidence>
<feature type="chain" id="PRO_5038972252" evidence="1">
    <location>
        <begin position="20"/>
        <end position="199"/>
    </location>
</feature>
<name>A0A9D2NTV5_9FIRM</name>
<feature type="signal peptide" evidence="1">
    <location>
        <begin position="1"/>
        <end position="19"/>
    </location>
</feature>
<evidence type="ECO:0000256" key="1">
    <source>
        <dbReference type="SAM" id="SignalP"/>
    </source>
</evidence>
<reference evidence="2" key="1">
    <citation type="journal article" date="2021" name="PeerJ">
        <title>Extensive microbial diversity within the chicken gut microbiome revealed by metagenomics and culture.</title>
        <authorList>
            <person name="Gilroy R."/>
            <person name="Ravi A."/>
            <person name="Getino M."/>
            <person name="Pursley I."/>
            <person name="Horton D.L."/>
            <person name="Alikhan N.F."/>
            <person name="Baker D."/>
            <person name="Gharbi K."/>
            <person name="Hall N."/>
            <person name="Watson M."/>
            <person name="Adriaenssens E.M."/>
            <person name="Foster-Nyarko E."/>
            <person name="Jarju S."/>
            <person name="Secka A."/>
            <person name="Antonio M."/>
            <person name="Oren A."/>
            <person name="Chaudhuri R.R."/>
            <person name="La Ragione R."/>
            <person name="Hildebrand F."/>
            <person name="Pallen M.J."/>
        </authorList>
    </citation>
    <scope>NUCLEOTIDE SEQUENCE</scope>
    <source>
        <strain evidence="2">CHK187-11901</strain>
    </source>
</reference>